<feature type="compositionally biased region" description="Low complexity" evidence="2">
    <location>
        <begin position="13"/>
        <end position="23"/>
    </location>
</feature>
<evidence type="ECO:0000256" key="2">
    <source>
        <dbReference type="SAM" id="MobiDB-lite"/>
    </source>
</evidence>
<dbReference type="EMBL" id="JAACJJ010000003">
    <property type="protein sequence ID" value="KAF5328627.1"/>
    <property type="molecule type" value="Genomic_DNA"/>
</dbReference>
<reference evidence="4 5" key="1">
    <citation type="journal article" date="2020" name="ISME J.">
        <title>Uncovering the hidden diversity of litter-decomposition mechanisms in mushroom-forming fungi.</title>
        <authorList>
            <person name="Floudas D."/>
            <person name="Bentzer J."/>
            <person name="Ahren D."/>
            <person name="Johansson T."/>
            <person name="Persson P."/>
            <person name="Tunlid A."/>
        </authorList>
    </citation>
    <scope>NUCLEOTIDE SEQUENCE [LARGE SCALE GENOMIC DNA]</scope>
    <source>
        <strain evidence="4 5">CBS 101986</strain>
    </source>
</reference>
<dbReference type="PANTHER" id="PTHR10039">
    <property type="entry name" value="AMELOGENIN"/>
    <property type="match status" value="1"/>
</dbReference>
<evidence type="ECO:0000256" key="1">
    <source>
        <dbReference type="ARBA" id="ARBA00022737"/>
    </source>
</evidence>
<dbReference type="OrthoDB" id="3266532at2759"/>
<name>A0A8H5BUJ3_9AGAR</name>
<dbReference type="PROSITE" id="PS50837">
    <property type="entry name" value="NACHT"/>
    <property type="match status" value="1"/>
</dbReference>
<comment type="caution">
    <text evidence="4">The sequence shown here is derived from an EMBL/GenBank/DDBJ whole genome shotgun (WGS) entry which is preliminary data.</text>
</comment>
<protein>
    <recommendedName>
        <fullName evidence="3">NACHT domain-containing protein</fullName>
    </recommendedName>
</protein>
<dbReference type="Proteomes" id="UP000567179">
    <property type="component" value="Unassembled WGS sequence"/>
</dbReference>
<feature type="region of interest" description="Disordered" evidence="2">
    <location>
        <begin position="664"/>
        <end position="692"/>
    </location>
</feature>
<dbReference type="Pfam" id="PF24883">
    <property type="entry name" value="NPHP3_N"/>
    <property type="match status" value="1"/>
</dbReference>
<accession>A0A8H5BUJ3</accession>
<evidence type="ECO:0000259" key="3">
    <source>
        <dbReference type="PROSITE" id="PS50837"/>
    </source>
</evidence>
<dbReference type="SUPFAM" id="SSF52540">
    <property type="entry name" value="P-loop containing nucleoside triphosphate hydrolases"/>
    <property type="match status" value="1"/>
</dbReference>
<dbReference type="InterPro" id="IPR056884">
    <property type="entry name" value="NPHP3-like_N"/>
</dbReference>
<dbReference type="InterPro" id="IPR027417">
    <property type="entry name" value="P-loop_NTPase"/>
</dbReference>
<dbReference type="AlphaFoldDB" id="A0A8H5BUJ3"/>
<keyword evidence="5" id="KW-1185">Reference proteome</keyword>
<dbReference type="Gene3D" id="3.40.50.300">
    <property type="entry name" value="P-loop containing nucleotide triphosphate hydrolases"/>
    <property type="match status" value="1"/>
</dbReference>
<feature type="domain" description="NACHT" evidence="3">
    <location>
        <begin position="236"/>
        <end position="380"/>
    </location>
</feature>
<dbReference type="PANTHER" id="PTHR10039:SF14">
    <property type="entry name" value="NACHT DOMAIN-CONTAINING PROTEIN"/>
    <property type="match status" value="1"/>
</dbReference>
<sequence length="884" mass="98533">MAQPGNSLSVGVEPPSQSSSEESNLWATMKPSLILGLKATELALDGLPIPGAKGCVSLVLHVLETVDLAAGNAEALQALQRRLANLQEVLLPVYANTAIDIPEDVRKDVGNLAMKLDELAAQWKHKLEKKAKKRNLIRRLINASDDRELLTLFAHAVEQTIQDFLVITNTNGRIAAFREDVKNREITMLHLLPQAPTASYDSIRTGGANACLTGTRVSILKAINEWARDPNPSQPPMFWLNGLAGIGKTTIAHTIASELDADRLLGASFVFLRADDQLKDARLVFPTLAFQLAQFNPQFRTGLVEVLKGDPNCGSKRLDLQFASLILQPHSAMSLSAPVVIILDALDECEPEKLTSELLRILHRNIKRVPFLRVFITSRPEGYIRKALDLVDSSSSHQKLVLHEDIHAEEVDNDIRLFLQLRLQELWDERTKQTTVRWPSEGDLETLVKQSGRLFVYAATAVRFIGGNCALNLNRQLSTLLGVKIGQVPIGEPYQQLDGLYLQILDSVFADSGDAYYVQRFRKIVGTIVLLERPLSLGSLAKFLEEYSVEDITETLYHLHSIIIVPTVDSGVLRTYHLSFPNFITNSNRCTNPQPYVDPGKQAQYLFLRCLTIMEKDFGPITIGSPDKCFDQIQSATPLQSVNAALPADRRADELDVVDRDSDLFHPSVQGEDDSKDHEPSVEDQYDSEDHSNREAALKLERFILSYLPNWLQRRTNRILDDLELNPDVKLAGDTFDIIHNVYRWGDAATNSECFCSKAPSIYTHDFFPMPTLTIRLEDVSIQKTPLSGSLQQCKKCNCSTRMTVSSSQASQRAVHLAGASNALTVQESYIDQVQQKLSKTTMFTSRTEGIVNESMIESQRPDNSSASANNFYRGPAFNRSICE</sequence>
<evidence type="ECO:0000313" key="4">
    <source>
        <dbReference type="EMBL" id="KAF5328627.1"/>
    </source>
</evidence>
<evidence type="ECO:0000313" key="5">
    <source>
        <dbReference type="Proteomes" id="UP000567179"/>
    </source>
</evidence>
<gene>
    <name evidence="4" type="ORF">D9619_011556</name>
</gene>
<dbReference type="InterPro" id="IPR007111">
    <property type="entry name" value="NACHT_NTPase"/>
</dbReference>
<organism evidence="4 5">
    <name type="scientific">Psilocybe cf. subviscida</name>
    <dbReference type="NCBI Taxonomy" id="2480587"/>
    <lineage>
        <taxon>Eukaryota</taxon>
        <taxon>Fungi</taxon>
        <taxon>Dikarya</taxon>
        <taxon>Basidiomycota</taxon>
        <taxon>Agaricomycotina</taxon>
        <taxon>Agaricomycetes</taxon>
        <taxon>Agaricomycetidae</taxon>
        <taxon>Agaricales</taxon>
        <taxon>Agaricineae</taxon>
        <taxon>Strophariaceae</taxon>
        <taxon>Psilocybe</taxon>
    </lineage>
</organism>
<proteinExistence type="predicted"/>
<feature type="region of interest" description="Disordered" evidence="2">
    <location>
        <begin position="1"/>
        <end position="23"/>
    </location>
</feature>
<keyword evidence="1" id="KW-0677">Repeat</keyword>